<proteinExistence type="predicted"/>
<organism evidence="2 3">
    <name type="scientific">Rothia mucilaginosa</name>
    <dbReference type="NCBI Taxonomy" id="43675"/>
    <lineage>
        <taxon>Bacteria</taxon>
        <taxon>Bacillati</taxon>
        <taxon>Actinomycetota</taxon>
        <taxon>Actinomycetes</taxon>
        <taxon>Micrococcales</taxon>
        <taxon>Micrococcaceae</taxon>
        <taxon>Rothia</taxon>
    </lineage>
</organism>
<name>A0A930Q435_9MICC</name>
<sequence length="231" mass="25552">MILDIDPDVAQQIQDAQTTYHQNRVIGTGDYEALIREMFDEFEQTEREQGFAFLSHPRPITPATRSEYIEPLRRIQGEAPLTGDALTALVSSFPDSELEAMSVDPNRQRPAPSAPDRKATRSRVAQTKATSSKTPRRDPSGDRRRRAQQAPQSAAGRAKGPVVAAKPVRATHAPTGAVTDSVYEAPATISEFLRAHPGATYEDTIRYFPRAAVEKQIRVGNIVSRQGRLYL</sequence>
<evidence type="ECO:0000256" key="1">
    <source>
        <dbReference type="SAM" id="MobiDB-lite"/>
    </source>
</evidence>
<gene>
    <name evidence="2" type="ORF">HXO65_05005</name>
</gene>
<feature type="region of interest" description="Disordered" evidence="1">
    <location>
        <begin position="97"/>
        <end position="163"/>
    </location>
</feature>
<dbReference type="EMBL" id="JABZXS010000056">
    <property type="protein sequence ID" value="MBF1673550.1"/>
    <property type="molecule type" value="Genomic_DNA"/>
</dbReference>
<accession>A0A930Q435</accession>
<feature type="compositionally biased region" description="Polar residues" evidence="1">
    <location>
        <begin position="123"/>
        <end position="133"/>
    </location>
</feature>
<dbReference type="Proteomes" id="UP000785653">
    <property type="component" value="Unassembled WGS sequence"/>
</dbReference>
<dbReference type="AlphaFoldDB" id="A0A930Q435"/>
<evidence type="ECO:0000313" key="3">
    <source>
        <dbReference type="Proteomes" id="UP000785653"/>
    </source>
</evidence>
<evidence type="ECO:0000313" key="2">
    <source>
        <dbReference type="EMBL" id="MBF1673550.1"/>
    </source>
</evidence>
<feature type="compositionally biased region" description="Low complexity" evidence="1">
    <location>
        <begin position="148"/>
        <end position="158"/>
    </location>
</feature>
<reference evidence="2" key="1">
    <citation type="submission" date="2020-04" db="EMBL/GenBank/DDBJ databases">
        <title>Deep metagenomics examines the oral microbiome during advanced dental caries in children, revealing novel taxa and co-occurrences with host molecules.</title>
        <authorList>
            <person name="Baker J.L."/>
            <person name="Morton J.T."/>
            <person name="Dinis M."/>
            <person name="Alvarez R."/>
            <person name="Tran N.C."/>
            <person name="Knight R."/>
            <person name="Edlund A."/>
        </authorList>
    </citation>
    <scope>NUCLEOTIDE SEQUENCE</scope>
    <source>
        <strain evidence="2">JCVI_47_bin.3</strain>
    </source>
</reference>
<comment type="caution">
    <text evidence="2">The sequence shown here is derived from an EMBL/GenBank/DDBJ whole genome shotgun (WGS) entry which is preliminary data.</text>
</comment>
<protein>
    <submittedName>
        <fullName evidence="2">Uncharacterized protein</fullName>
    </submittedName>
</protein>